<sequence length="580" mass="65286">MNLNRRDFIKTTTILSGGILLPAYLKSCQSPDQVYDLVIYGATSAGIIAAVKAAQMGRSCILVEPSSHIGGLTTGGLGATDLGYADAIGGMSRGFYQRLREYYKDDSKWKYEEPQIVGANDTSWFFEPSAAMAVYKQMLEENNIPVVINDRLILGSKGVNKRGKSITSIVTEKGNVYYAKMFIDASYEGDLMAMAGVSFHVGREANSVYGETLNGIQKVRTHYHIFPGFVDPYIEPGNPQSGILPGVHGEEPGKDFEGDHRIQAYCYRLCLTDVKENSIPFEKPQGYEELEYELLFRNFEAGENRIPWLPHMMPNRKTDTNNRWGFSTNKIGINYDYPKGNYGLRESILAEQEHYQKGLMWTLANHPRVPEPIRTEVKKWGYAADEFTHNHSWPTQIYVREARRMIGEYVMTENDCRRISVADQSIGMGSYTMDSHNVQRYITRMGCVQNEGNIEVSTGGPYVIPFGCILPNRQECDNLLVTCAVSASHIAFGSIRMEPVFMILGQSAATAASLALETNTGLHELSYPRLREKLLEDGQRLDLDKEKFLPLLPESEPLRERKRIDNEPNLSKGCVVDYFD</sequence>
<keyword evidence="1" id="KW-0004">4Fe-4S</keyword>
<keyword evidence="5" id="KW-0411">Iron-sulfur</keyword>
<keyword evidence="3 6" id="KW-0560">Oxidoreductase</keyword>
<reference evidence="7" key="1">
    <citation type="journal article" date="2019" name="Int. J. Syst. Evol. Microbiol.">
        <title>The Global Catalogue of Microorganisms (GCM) 10K type strain sequencing project: providing services to taxonomists for standard genome sequencing and annotation.</title>
        <authorList>
            <consortium name="The Broad Institute Genomics Platform"/>
            <consortium name="The Broad Institute Genome Sequencing Center for Infectious Disease"/>
            <person name="Wu L."/>
            <person name="Ma J."/>
        </authorList>
    </citation>
    <scope>NUCLEOTIDE SEQUENCE [LARGE SCALE GENOMIC DNA]</scope>
    <source>
        <strain evidence="7">KCTC 19812</strain>
    </source>
</reference>
<evidence type="ECO:0000256" key="4">
    <source>
        <dbReference type="ARBA" id="ARBA00023004"/>
    </source>
</evidence>
<keyword evidence="7" id="KW-1185">Reference proteome</keyword>
<evidence type="ECO:0000313" key="6">
    <source>
        <dbReference type="EMBL" id="MFD2201250.1"/>
    </source>
</evidence>
<evidence type="ECO:0000256" key="1">
    <source>
        <dbReference type="ARBA" id="ARBA00022485"/>
    </source>
</evidence>
<proteinExistence type="predicted"/>
<dbReference type="GO" id="GO:0016491">
    <property type="term" value="F:oxidoreductase activity"/>
    <property type="evidence" value="ECO:0007669"/>
    <property type="project" value="UniProtKB-KW"/>
</dbReference>
<dbReference type="PANTHER" id="PTHR43498">
    <property type="entry name" value="FERREDOXIN:COB-COM HETERODISULFIDE REDUCTASE SUBUNIT A"/>
    <property type="match status" value="1"/>
</dbReference>
<dbReference type="PANTHER" id="PTHR43498:SF1">
    <property type="entry name" value="COB--COM HETERODISULFIDE REDUCTASE IRON-SULFUR SUBUNIT A"/>
    <property type="match status" value="1"/>
</dbReference>
<dbReference type="RefSeq" id="WP_380801167.1">
    <property type="nucleotide sequence ID" value="NZ_JBHUIV010000010.1"/>
</dbReference>
<organism evidence="6 7">
    <name type="scientific">Shivajiella indica</name>
    <dbReference type="NCBI Taxonomy" id="872115"/>
    <lineage>
        <taxon>Bacteria</taxon>
        <taxon>Pseudomonadati</taxon>
        <taxon>Bacteroidota</taxon>
        <taxon>Cytophagia</taxon>
        <taxon>Cytophagales</taxon>
        <taxon>Cyclobacteriaceae</taxon>
        <taxon>Shivajiella</taxon>
    </lineage>
</organism>
<accession>A0ABW5B8S1</accession>
<comment type="caution">
    <text evidence="6">The sequence shown here is derived from an EMBL/GenBank/DDBJ whole genome shotgun (WGS) entry which is preliminary data.</text>
</comment>
<dbReference type="EMBL" id="JBHUIV010000010">
    <property type="protein sequence ID" value="MFD2201250.1"/>
    <property type="molecule type" value="Genomic_DNA"/>
</dbReference>
<dbReference type="Gene3D" id="3.50.50.60">
    <property type="entry name" value="FAD/NAD(P)-binding domain"/>
    <property type="match status" value="1"/>
</dbReference>
<gene>
    <name evidence="6" type="ORF">ACFSKV_06715</name>
</gene>
<name>A0ABW5B8S1_9BACT</name>
<evidence type="ECO:0000256" key="5">
    <source>
        <dbReference type="ARBA" id="ARBA00023014"/>
    </source>
</evidence>
<dbReference type="Pfam" id="PF12831">
    <property type="entry name" value="FAD_oxidored"/>
    <property type="match status" value="1"/>
</dbReference>
<dbReference type="EC" id="1.-.-.-" evidence="6"/>
<evidence type="ECO:0000256" key="2">
    <source>
        <dbReference type="ARBA" id="ARBA00022723"/>
    </source>
</evidence>
<dbReference type="Proteomes" id="UP001597414">
    <property type="component" value="Unassembled WGS sequence"/>
</dbReference>
<dbReference type="SUPFAM" id="SSF51905">
    <property type="entry name" value="FAD/NAD(P)-binding domain"/>
    <property type="match status" value="1"/>
</dbReference>
<keyword evidence="4" id="KW-0408">Iron</keyword>
<keyword evidence="2" id="KW-0479">Metal-binding</keyword>
<evidence type="ECO:0000313" key="7">
    <source>
        <dbReference type="Proteomes" id="UP001597414"/>
    </source>
</evidence>
<dbReference type="InterPro" id="IPR036188">
    <property type="entry name" value="FAD/NAD-bd_sf"/>
</dbReference>
<dbReference type="InterPro" id="IPR039650">
    <property type="entry name" value="HdrA-like"/>
</dbReference>
<protein>
    <submittedName>
        <fullName evidence="6">FAD-dependent oxidoreductase</fullName>
        <ecNumber evidence="6">1.-.-.-</ecNumber>
    </submittedName>
</protein>
<evidence type="ECO:0000256" key="3">
    <source>
        <dbReference type="ARBA" id="ARBA00023002"/>
    </source>
</evidence>